<feature type="region of interest" description="Disordered" evidence="3">
    <location>
        <begin position="673"/>
        <end position="693"/>
    </location>
</feature>
<feature type="compositionally biased region" description="Polar residues" evidence="3">
    <location>
        <begin position="1469"/>
        <end position="1484"/>
    </location>
</feature>
<evidence type="ECO:0000313" key="5">
    <source>
        <dbReference type="Proteomes" id="UP000033710"/>
    </source>
</evidence>
<feature type="compositionally biased region" description="Polar residues" evidence="3">
    <location>
        <begin position="802"/>
        <end position="813"/>
    </location>
</feature>
<feature type="compositionally biased region" description="Low complexity" evidence="3">
    <location>
        <begin position="2496"/>
        <end position="2543"/>
    </location>
</feature>
<proteinExistence type="predicted"/>
<feature type="compositionally biased region" description="Basic and acidic residues" evidence="3">
    <location>
        <begin position="1458"/>
        <end position="1468"/>
    </location>
</feature>
<dbReference type="EMBL" id="AXCR01000010">
    <property type="protein sequence ID" value="KJR82675.1"/>
    <property type="molecule type" value="Genomic_DNA"/>
</dbReference>
<dbReference type="VEuPathDB" id="FungiDB:SPSK_02912"/>
<feature type="compositionally biased region" description="Low complexity" evidence="3">
    <location>
        <begin position="1"/>
        <end position="24"/>
    </location>
</feature>
<feature type="region of interest" description="Disordered" evidence="3">
    <location>
        <begin position="2489"/>
        <end position="2661"/>
    </location>
</feature>
<feature type="compositionally biased region" description="Pro residues" evidence="3">
    <location>
        <begin position="369"/>
        <end position="379"/>
    </location>
</feature>
<feature type="compositionally biased region" description="Polar residues" evidence="3">
    <location>
        <begin position="942"/>
        <end position="960"/>
    </location>
</feature>
<feature type="compositionally biased region" description="Polar residues" evidence="3">
    <location>
        <begin position="673"/>
        <end position="691"/>
    </location>
</feature>
<gene>
    <name evidence="4" type="ORF">SPSK_02912</name>
</gene>
<feature type="compositionally biased region" description="Basic and acidic residues" evidence="3">
    <location>
        <begin position="1130"/>
        <end position="1153"/>
    </location>
</feature>
<feature type="compositionally biased region" description="Low complexity" evidence="3">
    <location>
        <begin position="2570"/>
        <end position="2585"/>
    </location>
</feature>
<feature type="compositionally biased region" description="Low complexity" evidence="3">
    <location>
        <begin position="327"/>
        <end position="368"/>
    </location>
</feature>
<dbReference type="OrthoDB" id="1293114at2759"/>
<feature type="region of interest" description="Disordered" evidence="3">
    <location>
        <begin position="874"/>
        <end position="960"/>
    </location>
</feature>
<feature type="compositionally biased region" description="Basic and acidic residues" evidence="3">
    <location>
        <begin position="778"/>
        <end position="793"/>
    </location>
</feature>
<accession>A0A0F2M1M8</accession>
<feature type="compositionally biased region" description="Polar residues" evidence="3">
    <location>
        <begin position="1298"/>
        <end position="1310"/>
    </location>
</feature>
<evidence type="ECO:0000256" key="1">
    <source>
        <dbReference type="ARBA" id="ARBA00023054"/>
    </source>
</evidence>
<organism evidence="4 5">
    <name type="scientific">Sporothrix schenckii 1099-18</name>
    <dbReference type="NCBI Taxonomy" id="1397361"/>
    <lineage>
        <taxon>Eukaryota</taxon>
        <taxon>Fungi</taxon>
        <taxon>Dikarya</taxon>
        <taxon>Ascomycota</taxon>
        <taxon>Pezizomycotina</taxon>
        <taxon>Sordariomycetes</taxon>
        <taxon>Sordariomycetidae</taxon>
        <taxon>Ophiostomatales</taxon>
        <taxon>Ophiostomataceae</taxon>
        <taxon>Sporothrix</taxon>
    </lineage>
</organism>
<feature type="coiled-coil region" evidence="2">
    <location>
        <begin position="2042"/>
        <end position="2305"/>
    </location>
</feature>
<keyword evidence="1 2" id="KW-0175">Coiled coil</keyword>
<feature type="compositionally biased region" description="Basic and acidic residues" evidence="3">
    <location>
        <begin position="286"/>
        <end position="308"/>
    </location>
</feature>
<feature type="compositionally biased region" description="Acidic residues" evidence="3">
    <location>
        <begin position="2648"/>
        <end position="2661"/>
    </location>
</feature>
<feature type="region of interest" description="Disordered" evidence="3">
    <location>
        <begin position="1"/>
        <end position="63"/>
    </location>
</feature>
<feature type="compositionally biased region" description="Low complexity" evidence="3">
    <location>
        <begin position="161"/>
        <end position="177"/>
    </location>
</feature>
<dbReference type="Proteomes" id="UP000033710">
    <property type="component" value="Unassembled WGS sequence"/>
</dbReference>
<feature type="region of interest" description="Disordered" evidence="3">
    <location>
        <begin position="1793"/>
        <end position="1817"/>
    </location>
</feature>
<feature type="compositionally biased region" description="Acidic residues" evidence="3">
    <location>
        <begin position="1689"/>
        <end position="1699"/>
    </location>
</feature>
<feature type="compositionally biased region" description="Polar residues" evidence="3">
    <location>
        <begin position="734"/>
        <end position="750"/>
    </location>
</feature>
<feature type="region of interest" description="Disordered" evidence="3">
    <location>
        <begin position="727"/>
        <end position="750"/>
    </location>
</feature>
<protein>
    <submittedName>
        <fullName evidence="4">Myosin class 2 heavy chain</fullName>
    </submittedName>
</protein>
<feature type="compositionally biased region" description="Low complexity" evidence="3">
    <location>
        <begin position="218"/>
        <end position="234"/>
    </location>
</feature>
<feature type="compositionally biased region" description="Polar residues" evidence="3">
    <location>
        <begin position="39"/>
        <end position="53"/>
    </location>
</feature>
<feature type="compositionally biased region" description="Low complexity" evidence="3">
    <location>
        <begin position="1279"/>
        <end position="1292"/>
    </location>
</feature>
<dbReference type="PANTHER" id="PTHR32083">
    <property type="entry name" value="CILIA AND FLAGELLA-ASSOCIATED PROTEIN 58-RELATED"/>
    <property type="match status" value="1"/>
</dbReference>
<feature type="compositionally biased region" description="Polar residues" evidence="3">
    <location>
        <begin position="874"/>
        <end position="902"/>
    </location>
</feature>
<feature type="region of interest" description="Disordered" evidence="3">
    <location>
        <begin position="1116"/>
        <end position="1312"/>
    </location>
</feature>
<feature type="region of interest" description="Disordered" evidence="3">
    <location>
        <begin position="778"/>
        <end position="848"/>
    </location>
</feature>
<feature type="compositionally biased region" description="Basic residues" evidence="3">
    <location>
        <begin position="269"/>
        <end position="280"/>
    </location>
</feature>
<name>A0A0F2M1M8_SPOSC</name>
<dbReference type="GO" id="GO:0005856">
    <property type="term" value="C:cytoskeleton"/>
    <property type="evidence" value="ECO:0007669"/>
    <property type="project" value="TreeGrafter"/>
</dbReference>
<feature type="compositionally biased region" description="Polar residues" evidence="3">
    <location>
        <begin position="259"/>
        <end position="268"/>
    </location>
</feature>
<dbReference type="KEGG" id="ssck:SPSK_02912"/>
<feature type="region of interest" description="Disordered" evidence="3">
    <location>
        <begin position="1667"/>
        <end position="1714"/>
    </location>
</feature>
<comment type="caution">
    <text evidence="4">The sequence shown here is derived from an EMBL/GenBank/DDBJ whole genome shotgun (WGS) entry which is preliminary data.</text>
</comment>
<evidence type="ECO:0000256" key="2">
    <source>
        <dbReference type="SAM" id="Coils"/>
    </source>
</evidence>
<dbReference type="PANTHER" id="PTHR32083:SF0">
    <property type="entry name" value="CILIA AND FLAGELLA-ASSOCIATED PROTEIN 58"/>
    <property type="match status" value="1"/>
</dbReference>
<feature type="region of interest" description="Disordered" evidence="3">
    <location>
        <begin position="1377"/>
        <end position="1501"/>
    </location>
</feature>
<feature type="compositionally biased region" description="Polar residues" evidence="3">
    <location>
        <begin position="1798"/>
        <end position="1809"/>
    </location>
</feature>
<dbReference type="RefSeq" id="XP_016585351.1">
    <property type="nucleotide sequence ID" value="XM_016729760.1"/>
</dbReference>
<feature type="compositionally biased region" description="Basic and acidic residues" evidence="3">
    <location>
        <begin position="1253"/>
        <end position="1270"/>
    </location>
</feature>
<feature type="coiled-coil region" evidence="2">
    <location>
        <begin position="1958"/>
        <end position="1999"/>
    </location>
</feature>
<feature type="compositionally biased region" description="Polar residues" evidence="3">
    <location>
        <begin position="2549"/>
        <end position="2569"/>
    </location>
</feature>
<feature type="region of interest" description="Disordered" evidence="3">
    <location>
        <begin position="1521"/>
        <end position="1554"/>
    </location>
</feature>
<dbReference type="GeneID" id="27665037"/>
<feature type="region of interest" description="Disordered" evidence="3">
    <location>
        <begin position="218"/>
        <end position="392"/>
    </location>
</feature>
<reference evidence="4 5" key="1">
    <citation type="journal article" date="2014" name="BMC Genomics">
        <title>Comparative genomics of the major fungal agents of human and animal Sporotrichosis: Sporothrix schenckii and Sporothrix brasiliensis.</title>
        <authorList>
            <person name="Teixeira M.M."/>
            <person name="de Almeida L.G."/>
            <person name="Kubitschek-Barreira P."/>
            <person name="Alves F.L."/>
            <person name="Kioshima E.S."/>
            <person name="Abadio A.K."/>
            <person name="Fernandes L."/>
            <person name="Derengowski L.S."/>
            <person name="Ferreira K.S."/>
            <person name="Souza R.C."/>
            <person name="Ruiz J.C."/>
            <person name="de Andrade N.C."/>
            <person name="Paes H.C."/>
            <person name="Nicola A.M."/>
            <person name="Albuquerque P."/>
            <person name="Gerber A.L."/>
            <person name="Martins V.P."/>
            <person name="Peconick L.D."/>
            <person name="Neto A.V."/>
            <person name="Chaucanez C.B."/>
            <person name="Silva P.A."/>
            <person name="Cunha O.L."/>
            <person name="de Oliveira F.F."/>
            <person name="dos Santos T.C."/>
            <person name="Barros A.L."/>
            <person name="Soares M.A."/>
            <person name="de Oliveira L.M."/>
            <person name="Marini M.M."/>
            <person name="Villalobos-Duno H."/>
            <person name="Cunha M.M."/>
            <person name="de Hoog S."/>
            <person name="da Silveira J.F."/>
            <person name="Henrissat B."/>
            <person name="Nino-Vega G.A."/>
            <person name="Cisalpino P.S."/>
            <person name="Mora-Montes H.M."/>
            <person name="Almeida S.R."/>
            <person name="Stajich J.E."/>
            <person name="Lopes-Bezerra L.M."/>
            <person name="Vasconcelos A.T."/>
            <person name="Felipe M.S."/>
        </authorList>
    </citation>
    <scope>NUCLEOTIDE SEQUENCE [LARGE SCALE GENOMIC DNA]</scope>
    <source>
        <strain evidence="4 5">1099-18</strain>
    </source>
</reference>
<evidence type="ECO:0000313" key="4">
    <source>
        <dbReference type="EMBL" id="KJR82675.1"/>
    </source>
</evidence>
<evidence type="ECO:0000256" key="3">
    <source>
        <dbReference type="SAM" id="MobiDB-lite"/>
    </source>
</evidence>
<reference evidence="4 5" key="2">
    <citation type="journal article" date="2015" name="Eukaryot. Cell">
        <title>Asexual propagation of a virulent clone complex in a human and feline outbreak of sporotrichosis.</title>
        <authorList>
            <person name="Teixeira Mde M."/>
            <person name="Rodrigues A.M."/>
            <person name="Tsui C.K."/>
            <person name="de Almeida L.G."/>
            <person name="Van Diepeningen A.D."/>
            <person name="van den Ende B.G."/>
            <person name="Fernandes G.F."/>
            <person name="Kano R."/>
            <person name="Hamelin R.C."/>
            <person name="Lopes-Bezerra L.M."/>
            <person name="Vasconcelos A.T."/>
            <person name="de Hoog S."/>
            <person name="de Camargo Z.P."/>
            <person name="Felipe M.S."/>
        </authorList>
    </citation>
    <scope>NUCLEOTIDE SEQUENCE [LARGE SCALE GENOMIC DNA]</scope>
    <source>
        <strain evidence="4 5">1099-18</strain>
    </source>
</reference>
<sequence length="2661" mass="289861">MRLSHTSSRSLTTSSPLPTQQTLLGAAAQEADRRHRPRTPSNPGSPAWSTASTADAGPSPILPALVAPRLPERAQALLGTPPPADAATGQHGEDSRFVTASWGSPYPQSDTSRHLRFSSLSSDPSDDSPIHHLEIQTPFLRPAPYQVEESEEDEDARSAGEDLLSSPPFSAQQSSSLVSATVLANRARRPARGLTEDWIRQHTTGDFGSEARLWLSDNSSAGDSENSSLSGSVSGDHDEVDELSLRTPRAIPVNRAGRSPSSLVSAKQQPRRNRAHHPRHPSSLETLRESDLNRLHRAVLERGIHESNSKNGNMATADSPAGPDMPTDPAADQVPPPAVATENTATAVSTAAAPATPPSTKASIVPGPEAVPLPPPATPPSKTSASGTQPDLSLDPLGELAVSKMAASPRKTPRRVKKKLPWKGKSIIVLLPLDEQRGKIGKAPKPLTKTDVDNMLHSWEELGYDVKGFDLNHSVSANDHDYYGEGSRSMSRPSWPDEGDIVRERAQRKYPIRLPDLNAWKNYVEELNEAKLRALGVSFGDEEPPLPPAISPGAGASISRQSSATVYPPLPFSPPIPTSSASSNHGVPPFTFPGAFVPGASGTQSPSILSTASPIPFGANPNKYNRQSISIPAGMFQLPPLQQQSPGGFSPQTLLMQHGIVRGGSPSLAALSSVMSPTSPFTPDGSFTSPPLHQRHQSLQYPMMQYPQLQTSARASPRLQDLREIEEEVEEQPINKSPSKTPEPTNSRPFIQHNASLSLQNEIDAAEYHLEEQFRSQFEHDRDYSPHGGKDPSEGFGVDADSNPTDPQHSRGLSVQFAPPPPIQRFRDETEGGPPLHHPRPHSRGHSLANAYYEPDETRNSGSGTSFTEGAISATSQSNAQNNGSQIDDSYDVETNPSNLGTPVQGLDFGNVLQPQKDQKQIHQRAFSTASNPWSEGASFSGKASSTRRPSHGSKASLSNLNVEAPEFKFNPGAASTFQPAATNQFMFGSGSNPTSEPFQPSIFQAGLAPNAPLSGNSSTFSFPTTTTTTSKINANAPTFSPGQSEFSFSAAGPKFRPDAPAFTPLHSFSDSLTSPIQSGGESSVNGANRTSSIFGNIDLNLPDIVKPVKRSKAVPIVRPSSRQSPKANDNYEEKENATEYDREGRIIDDSRVKRARATPMNDDNDEIHFAEPGNNALTVASATPEPSREVIMDEIAPNSQVEKPVEILPSKETTTAKSDEKHSVGSDDVAAEVETTGVAEIRTESETPQAESVEKPLESDDAEAEKANQDEGENAVAEDSTLSSTVLSESTDAVKQPATTSPSELSPVSSIPWMPFEFRSDVDVADFNSARPMGDDVFRHKKSLSATAKPFSPGASFQGTVANNFQDDLLAAEKILPTTEVTQDEQPAAFEPSPVSPSEVTRFSSPPPPPPPVEDKPKPKGLAASRYAMSPPRPPPKTLQSSRFTTSSPPPVPSPSKDTKPVEDTNRPEQQSITSGPEASLQTEPVVDESPVAAIDSAEREATFEEIDDIMLYLNEKDPSQGVNKALDSAPWHQPGPAPTQMSLTAAASEAPLNLPPPTPSLPYQQLAPEQPIEQGMPTEIVDAFVDPSQNTVRSLDPLAAPFHSHHSGGSMPPSEWESDFNGEEQLKLESRVNFFDGHVNDIVGGILAARLGPLEASLDRIQHAISSMSRGTPPSRRERRSISGEVQDSDADDEDDVPPVPRRSMSPRRDRRMEQMRAVVLEALNAHQFSASSLQPARSSSPTSAVGDIVSTDSVATILKSLESMKEQFGQSLRLAFRGEDLRNIVEDAVERRMPQTPQSAEPTGVSNEDENQKKSDALQARITELEESLRLERQKTEQEVVTRRAAEDKAADLCRALETAETKIEVEVMNRSLYDQRVTDLEDKLKQEAEHTQAELATRKTAEDRIAEIQRLLRISSDEEMRLREAVDDRDAKLKELGEVRDNHLLRLTTLEASHTTSEKTHSDLQNRLNNAESELRELEQEARHWRAEAERAINLSQDQGNDLVQTATELRHLKKVVDTLGTQLEENERIRDSWRSKFVALQEDMARAAREVAEESARHIKREQSLIARHEVLDAKLQAEARTRERLESELERLENGERQAMRAVSELKRYEALIGELRTENHNLHKNSLRYQSEFEEARESAAREVQRTRDSMQGEVDSANHQVNVVRVDLEDQMAQLRGQLEQVKLDADTSKARLEMLLEEAETTKKTALEAAEADKRHELEEAKRAHRSEVEDLEARYERQINNAAEDAQRAEQNLLERLSISTSKTEHLQDRVAHLEEKLEIAREAAQAAAKAAKASGPGADLTEARSVASSTPAIPLQPAANVHSVSHGIGLPEKISPQALRESIMVLQDQLQQREHRIEELEHTLDKVDPEADIKIAKRDDEITWLRELLAVRHSDLKDIITALGREEHDPDRVRDAVIRLQANLQMEEQERERAMNGGSAINLPNIAASIRDAATPRVAQAVGPLAAAWGSWRKARDSNAGSTFSSLSGALLSSPAPASVSRRSGPPVSSTVTPSRAASSSISSRASRTSRAVPAEPQSGSDSSFLSGLMTPPTSGVRQTPQQQQQQQQQQQPTAFSSTGRRYTGGQPGSRHASRSDNKLATRDVTSTPLPTNFRRASRSQPVTPPMMRTSAYDSDAQAEEFDDAAFFDD</sequence>
<feature type="region of interest" description="Disordered" evidence="3">
    <location>
        <begin position="76"/>
        <end position="177"/>
    </location>
</feature>